<keyword evidence="5" id="KW-1185">Reference proteome</keyword>
<dbReference type="GO" id="GO:0071260">
    <property type="term" value="P:cellular response to mechanical stimulus"/>
    <property type="evidence" value="ECO:0007669"/>
    <property type="project" value="TreeGrafter"/>
</dbReference>
<feature type="transmembrane region" description="Helical" evidence="1">
    <location>
        <begin position="40"/>
        <end position="61"/>
    </location>
</feature>
<name>A0AAV8F6D4_9POAL</name>
<dbReference type="PANTHER" id="PTHR13167">
    <property type="entry name" value="PIEZO-TYPE MECHANOSENSITIVE ION CHANNEL COMPONENT"/>
    <property type="match status" value="1"/>
</dbReference>
<feature type="transmembrane region" description="Helical" evidence="1">
    <location>
        <begin position="285"/>
        <end position="302"/>
    </location>
</feature>
<comment type="caution">
    <text evidence="4">The sequence shown here is derived from an EMBL/GenBank/DDBJ whole genome shotgun (WGS) entry which is preliminary data.</text>
</comment>
<dbReference type="Pfam" id="PF12166">
    <property type="entry name" value="Piezo_cap"/>
    <property type="match status" value="1"/>
</dbReference>
<evidence type="ECO:0000259" key="2">
    <source>
        <dbReference type="Pfam" id="PF12166"/>
    </source>
</evidence>
<proteinExistence type="predicted"/>
<dbReference type="GO" id="GO:0050982">
    <property type="term" value="P:detection of mechanical stimulus"/>
    <property type="evidence" value="ECO:0007669"/>
    <property type="project" value="TreeGrafter"/>
</dbReference>
<sequence length="367" mass="41901">MYDWLKLEDIYASLFLVKCDALLNRANHKIGQKQSKMTKFCSGICLFLILICVIWAPMLIYSSGNPTNIANPVIDVSLQVDVKAHGGRLMLFQTTACERIHWVELDTDVDLDPNHYLDTYNVEDIQLVCCQPDASTMWLIPPVVRKRYVQTLDLDEDNLDLIITWIFIRARPKGKESVKYESIVDSINGYSLKRMLNGTSDRFTILDGYPRYFRVTGSGEVRRLDYVADSVSGDLVLNNGTTPWWSYYNLNLTDSAGCSGLDGPMAIVVSEETPQGILGETLSKFSIWSLYITFVLAVARFIRLQCSDLRMRIPYENLPSCDRLLDICEGIYAARAEGELEVEEVLYWTLVKIYRSPHMLMEYTKDS</sequence>
<accession>A0AAV8F6D4</accession>
<organism evidence="4 5">
    <name type="scientific">Rhynchospora pubera</name>
    <dbReference type="NCBI Taxonomy" id="906938"/>
    <lineage>
        <taxon>Eukaryota</taxon>
        <taxon>Viridiplantae</taxon>
        <taxon>Streptophyta</taxon>
        <taxon>Embryophyta</taxon>
        <taxon>Tracheophyta</taxon>
        <taxon>Spermatophyta</taxon>
        <taxon>Magnoliopsida</taxon>
        <taxon>Liliopsida</taxon>
        <taxon>Poales</taxon>
        <taxon>Cyperaceae</taxon>
        <taxon>Cyperoideae</taxon>
        <taxon>Rhynchosporeae</taxon>
        <taxon>Rhynchospora</taxon>
    </lineage>
</organism>
<feature type="domain" description="Piezo non-specific cation channel cap" evidence="2">
    <location>
        <begin position="90"/>
        <end position="365"/>
    </location>
</feature>
<reference evidence="4" key="1">
    <citation type="submission" date="2022-08" db="EMBL/GenBank/DDBJ databases">
        <authorList>
            <person name="Marques A."/>
        </authorList>
    </citation>
    <scope>NUCLEOTIDE SEQUENCE</scope>
    <source>
        <strain evidence="4">RhyPub2mFocal</strain>
        <tissue evidence="4">Leaves</tissue>
    </source>
</reference>
<keyword evidence="1" id="KW-1133">Transmembrane helix</keyword>
<evidence type="ECO:0000259" key="3">
    <source>
        <dbReference type="Pfam" id="PF24874"/>
    </source>
</evidence>
<keyword evidence="1" id="KW-0472">Membrane</keyword>
<evidence type="ECO:0000313" key="4">
    <source>
        <dbReference type="EMBL" id="KAJ4786646.1"/>
    </source>
</evidence>
<gene>
    <name evidence="4" type="ORF">LUZ62_037892</name>
</gene>
<dbReference type="InterPro" id="IPR027272">
    <property type="entry name" value="Piezo"/>
</dbReference>
<dbReference type="InterPro" id="IPR056770">
    <property type="entry name" value="Piezo_THU9_anchor"/>
</dbReference>
<keyword evidence="1" id="KW-0812">Transmembrane</keyword>
<dbReference type="GO" id="GO:0016020">
    <property type="term" value="C:membrane"/>
    <property type="evidence" value="ECO:0007669"/>
    <property type="project" value="InterPro"/>
</dbReference>
<evidence type="ECO:0000313" key="5">
    <source>
        <dbReference type="Proteomes" id="UP001140206"/>
    </source>
</evidence>
<dbReference type="Proteomes" id="UP001140206">
    <property type="component" value="Chromosome 2"/>
</dbReference>
<feature type="domain" description="Piezo THU9 and anchor" evidence="3">
    <location>
        <begin position="1"/>
        <end position="62"/>
    </location>
</feature>
<evidence type="ECO:0000256" key="1">
    <source>
        <dbReference type="SAM" id="Phobius"/>
    </source>
</evidence>
<dbReference type="Pfam" id="PF24874">
    <property type="entry name" value="Piezo_THU9_anchor"/>
    <property type="match status" value="1"/>
</dbReference>
<dbReference type="InterPro" id="IPR031334">
    <property type="entry name" value="Piezo_cap_dom"/>
</dbReference>
<dbReference type="GO" id="GO:0005261">
    <property type="term" value="F:monoatomic cation channel activity"/>
    <property type="evidence" value="ECO:0007669"/>
    <property type="project" value="TreeGrafter"/>
</dbReference>
<dbReference type="GO" id="GO:0008381">
    <property type="term" value="F:mechanosensitive monoatomic ion channel activity"/>
    <property type="evidence" value="ECO:0007669"/>
    <property type="project" value="InterPro"/>
</dbReference>
<dbReference type="EMBL" id="JAMFTS010000002">
    <property type="protein sequence ID" value="KAJ4786646.1"/>
    <property type="molecule type" value="Genomic_DNA"/>
</dbReference>
<dbReference type="PANTHER" id="PTHR13167:SF25">
    <property type="entry name" value="PIEZO-TYPE MECHANOSENSITIVE ION CHANNEL COMPONENT"/>
    <property type="match status" value="1"/>
</dbReference>
<dbReference type="GO" id="GO:0042391">
    <property type="term" value="P:regulation of membrane potential"/>
    <property type="evidence" value="ECO:0007669"/>
    <property type="project" value="TreeGrafter"/>
</dbReference>
<dbReference type="AlphaFoldDB" id="A0AAV8F6D4"/>
<protein>
    <submittedName>
        <fullName evidence="4">Piezo-type mechanosensitive ion channel component</fullName>
    </submittedName>
</protein>